<proteinExistence type="predicted"/>
<organism evidence="1 2">
    <name type="scientific">Steinernema glaseri</name>
    <dbReference type="NCBI Taxonomy" id="37863"/>
    <lineage>
        <taxon>Eukaryota</taxon>
        <taxon>Metazoa</taxon>
        <taxon>Ecdysozoa</taxon>
        <taxon>Nematoda</taxon>
        <taxon>Chromadorea</taxon>
        <taxon>Rhabditida</taxon>
        <taxon>Tylenchina</taxon>
        <taxon>Panagrolaimomorpha</taxon>
        <taxon>Strongyloidoidea</taxon>
        <taxon>Steinernematidae</taxon>
        <taxon>Steinernema</taxon>
    </lineage>
</organism>
<evidence type="ECO:0000313" key="2">
    <source>
        <dbReference type="WBParaSite" id="L893_g15772.t1"/>
    </source>
</evidence>
<keyword evidence="1" id="KW-1185">Reference proteome</keyword>
<name>A0A1I7YFD5_9BILA</name>
<dbReference type="WBParaSite" id="L893_g15772.t1">
    <property type="protein sequence ID" value="L893_g15772.t1"/>
    <property type="gene ID" value="L893_g15772"/>
</dbReference>
<reference evidence="2" key="1">
    <citation type="submission" date="2016-11" db="UniProtKB">
        <authorList>
            <consortium name="WormBaseParasite"/>
        </authorList>
    </citation>
    <scope>IDENTIFICATION</scope>
</reference>
<accession>A0A1I7YFD5</accession>
<protein>
    <submittedName>
        <fullName evidence="2">Uncharacterized protein</fullName>
    </submittedName>
</protein>
<sequence length="237" mass="27403">MVWLDVPPSIKQLKQLTKLTSYFGAYASFYDENATIRMAFVENGKIEHFLYDEEDESYKPKEEVSENVIDFLLTCNIVELLIDVPVEGAAFVILSKLIAKGRLVFCGASEGELNEETSQALLDLLDQDQFQYLIIGCYRTARRVLDHWKSAKAKVGRCITVKVRQDSSEILNDFLSSRAEVTSREEKLAIYSKLPYLSDVSKRLYEWRSFHERRRVYFSYDNYPNINTESSINFGVI</sequence>
<evidence type="ECO:0000313" key="1">
    <source>
        <dbReference type="Proteomes" id="UP000095287"/>
    </source>
</evidence>
<dbReference type="AlphaFoldDB" id="A0A1I7YFD5"/>
<dbReference type="Proteomes" id="UP000095287">
    <property type="component" value="Unplaced"/>
</dbReference>